<sequence length="162" mass="17991">MTIDPATCPAFDRRFSRYWNEGSGGELVTADDLAGRAYVFYDPFHPIDSWHAAQIFALDPDAVEVKMPFTGHHTTSVLAGTGRVKRLLDCALSGRDAVLRAEVAVMRRGHDLRARVLLEAALARHPHLCHRVLKGLKAKGDALPFNERFWTWANPLLEAASS</sequence>
<evidence type="ECO:0000313" key="2">
    <source>
        <dbReference type="Proteomes" id="UP001208938"/>
    </source>
</evidence>
<proteinExistence type="predicted"/>
<organism evidence="1 2">
    <name type="scientific">Pararhodobacter zhoushanensis</name>
    <dbReference type="NCBI Taxonomy" id="2479545"/>
    <lineage>
        <taxon>Bacteria</taxon>
        <taxon>Pseudomonadati</taxon>
        <taxon>Pseudomonadota</taxon>
        <taxon>Alphaproteobacteria</taxon>
        <taxon>Rhodobacterales</taxon>
        <taxon>Paracoccaceae</taxon>
        <taxon>Pararhodobacter</taxon>
    </lineage>
</organism>
<protein>
    <submittedName>
        <fullName evidence="1">Uncharacterized protein</fullName>
    </submittedName>
</protein>
<accession>A0ABT3GWQ5</accession>
<dbReference type="RefSeq" id="WP_264505043.1">
    <property type="nucleotide sequence ID" value="NZ_JAPDFL010000001.1"/>
</dbReference>
<reference evidence="1 2" key="1">
    <citation type="submission" date="2022-10" db="EMBL/GenBank/DDBJ databases">
        <title>Pararhodobacter sp. nov., isolated from marine algae.</title>
        <authorList>
            <person name="Choi B.J."/>
            <person name="Kim J.M."/>
            <person name="Lee J.K."/>
            <person name="Choi D.G."/>
            <person name="Jeon C.O."/>
        </authorList>
    </citation>
    <scope>NUCLEOTIDE SEQUENCE [LARGE SCALE GENOMIC DNA]</scope>
    <source>
        <strain evidence="1 2">ZQ420</strain>
    </source>
</reference>
<comment type="caution">
    <text evidence="1">The sequence shown here is derived from an EMBL/GenBank/DDBJ whole genome shotgun (WGS) entry which is preliminary data.</text>
</comment>
<keyword evidence="2" id="KW-1185">Reference proteome</keyword>
<name>A0ABT3GWQ5_9RHOB</name>
<gene>
    <name evidence="1" type="ORF">OKW52_06760</name>
</gene>
<dbReference type="EMBL" id="JAPDFL010000001">
    <property type="protein sequence ID" value="MCW1931970.1"/>
    <property type="molecule type" value="Genomic_DNA"/>
</dbReference>
<dbReference type="Proteomes" id="UP001208938">
    <property type="component" value="Unassembled WGS sequence"/>
</dbReference>
<evidence type="ECO:0000313" key="1">
    <source>
        <dbReference type="EMBL" id="MCW1931970.1"/>
    </source>
</evidence>